<evidence type="ECO:0000259" key="3">
    <source>
        <dbReference type="Pfam" id="PF01425"/>
    </source>
</evidence>
<dbReference type="AlphaFoldDB" id="A0A423WJ18"/>
<dbReference type="OrthoDB" id="421993at2759"/>
<accession>A0A423WJ18</accession>
<comment type="similarity">
    <text evidence="1">Belongs to the amidase family.</text>
</comment>
<dbReference type="PANTHER" id="PTHR11895:SF67">
    <property type="entry name" value="AMIDASE DOMAIN-CONTAINING PROTEIN"/>
    <property type="match status" value="1"/>
</dbReference>
<sequence length="828" mass="89374">MATDNSRPFWGYPQPAKGPKNEYKPKRKSNPAMRGWTLVPAVYLLEQIRPLREHIWTNAGFASLRTIRHEIEDYEPLHNPTVVPVDHSLLSPGNGSAHGHANGDGSWVVEDSLPASSPSSHTISLTGYYSASTYRNLYLSGELTPTDVAKAILPLIRRDIEPKGSHYLLFFDSKTEIVLKAAEESTRRYRENRSLGPLDGVPCAVKDEYDMDGYKCTLGSVNDYTAQPSEEDGSITSWCVKKLQEAGVVIVGKTSMVEFGLDTPGNNPNYGTPRNPFNDDYYTGGSSSGTGAAVGVGLIPIGLGSDGGGSIRIPSSFCSIFGLKTTHSRVSFWPSANHSSTCAVLGPMAADMESLATLFEVIAAPHPASPFAFPGVPRLPPAAKMLELTPGRPKVLGICRAWFEDCAPAVRDLCQGVVDTMESKYGYTVVDIEIPFLTEGQFAHALTVLTDGATLLPKYDNLTWANRLTKYFLRNSILLALGRTNPATDYLIAQKLRRCLVMHLSHLWKLHPGMLIVTPTTACAGWRIKNKGGELSLGISDGDKTLETMRYVWMGNFLGLPSITVPAGYAAPDLTGEGLSVAAKGTAGKIPVGFMATGEWASEESLIEFGVEAERAGVEWRERPEGWVDVVELARKEKARATTVLELAQARGEAALGRPQVAKLRREPPRAADAARDAQPEHELGQGAGRAGAPAVRPLDQRYPNVPLVRYPSTTVLPVPLGWFRYQPQLARTRSSARCVRPAVRCAWISNDDTNGLMLPGSSGASAPIGVQLSVSRAEMFCAASESAATTPKSTDMLLASCGCSAVAVALSLKAPCEWSKQCARVAF</sequence>
<feature type="domain" description="Amidase" evidence="3">
    <location>
        <begin position="177"/>
        <end position="606"/>
    </location>
</feature>
<feature type="region of interest" description="Disordered" evidence="2">
    <location>
        <begin position="662"/>
        <end position="697"/>
    </location>
</feature>
<dbReference type="SUPFAM" id="SSF75304">
    <property type="entry name" value="Amidase signature (AS) enzymes"/>
    <property type="match status" value="1"/>
</dbReference>
<feature type="region of interest" description="Disordered" evidence="2">
    <location>
        <begin position="1"/>
        <end position="30"/>
    </location>
</feature>
<keyword evidence="5" id="KW-1185">Reference proteome</keyword>
<dbReference type="InterPro" id="IPR023631">
    <property type="entry name" value="Amidase_dom"/>
</dbReference>
<dbReference type="GO" id="GO:0003824">
    <property type="term" value="F:catalytic activity"/>
    <property type="evidence" value="ECO:0007669"/>
    <property type="project" value="InterPro"/>
</dbReference>
<dbReference type="STRING" id="252740.A0A423WJ18"/>
<reference evidence="4 5" key="1">
    <citation type="submission" date="2015-09" db="EMBL/GenBank/DDBJ databases">
        <title>Host preference determinants of Valsa canker pathogens revealed by comparative genomics.</title>
        <authorList>
            <person name="Yin Z."/>
            <person name="Huang L."/>
        </authorList>
    </citation>
    <scope>NUCLEOTIDE SEQUENCE [LARGE SCALE GENOMIC DNA]</scope>
    <source>
        <strain evidence="4 5">YSFL</strain>
    </source>
</reference>
<evidence type="ECO:0000256" key="2">
    <source>
        <dbReference type="SAM" id="MobiDB-lite"/>
    </source>
</evidence>
<dbReference type="PANTHER" id="PTHR11895">
    <property type="entry name" value="TRANSAMIDASE"/>
    <property type="match status" value="1"/>
</dbReference>
<evidence type="ECO:0000313" key="4">
    <source>
        <dbReference type="EMBL" id="ROW03380.1"/>
    </source>
</evidence>
<dbReference type="InterPro" id="IPR036928">
    <property type="entry name" value="AS_sf"/>
</dbReference>
<feature type="compositionally biased region" description="Basic and acidic residues" evidence="2">
    <location>
        <begin position="664"/>
        <end position="684"/>
    </location>
</feature>
<organism evidence="4 5">
    <name type="scientific">Cytospora chrysosperma</name>
    <name type="common">Cytospora canker fungus</name>
    <name type="synonym">Sphaeria chrysosperma</name>
    <dbReference type="NCBI Taxonomy" id="252740"/>
    <lineage>
        <taxon>Eukaryota</taxon>
        <taxon>Fungi</taxon>
        <taxon>Dikarya</taxon>
        <taxon>Ascomycota</taxon>
        <taxon>Pezizomycotina</taxon>
        <taxon>Sordariomycetes</taxon>
        <taxon>Sordariomycetidae</taxon>
        <taxon>Diaporthales</taxon>
        <taxon>Cytosporaceae</taxon>
        <taxon>Cytospora</taxon>
    </lineage>
</organism>
<dbReference type="PROSITE" id="PS00571">
    <property type="entry name" value="AMIDASES"/>
    <property type="match status" value="1"/>
</dbReference>
<evidence type="ECO:0000313" key="5">
    <source>
        <dbReference type="Proteomes" id="UP000284375"/>
    </source>
</evidence>
<protein>
    <recommendedName>
        <fullName evidence="3">Amidase domain-containing protein</fullName>
    </recommendedName>
</protein>
<dbReference type="InterPro" id="IPR000120">
    <property type="entry name" value="Amidase"/>
</dbReference>
<name>A0A423WJ18_CYTCH</name>
<dbReference type="Pfam" id="PF01425">
    <property type="entry name" value="Amidase"/>
    <property type="match status" value="1"/>
</dbReference>
<comment type="caution">
    <text evidence="4">The sequence shown here is derived from an EMBL/GenBank/DDBJ whole genome shotgun (WGS) entry which is preliminary data.</text>
</comment>
<dbReference type="EMBL" id="LJZO01000003">
    <property type="protein sequence ID" value="ROW03380.1"/>
    <property type="molecule type" value="Genomic_DNA"/>
</dbReference>
<dbReference type="Gene3D" id="3.90.1300.10">
    <property type="entry name" value="Amidase signature (AS) domain"/>
    <property type="match status" value="1"/>
</dbReference>
<dbReference type="Proteomes" id="UP000284375">
    <property type="component" value="Unassembled WGS sequence"/>
</dbReference>
<gene>
    <name evidence="4" type="ORF">VSDG_01220</name>
</gene>
<proteinExistence type="inferred from homology"/>
<evidence type="ECO:0000256" key="1">
    <source>
        <dbReference type="ARBA" id="ARBA00009199"/>
    </source>
</evidence>
<dbReference type="InterPro" id="IPR020556">
    <property type="entry name" value="Amidase_CS"/>
</dbReference>